<accession>A0A9X1VL08</accession>
<sequence>MIPVSIEILHDLENHEHTVCTSIGEHHIHKQNVNCDEFHKHLTIFSMDFTSNFDVIPTHFYANTFIDKPQVFKEIYHDRKFSRGPPSFTA</sequence>
<comment type="caution">
    <text evidence="1">The sequence shown here is derived from an EMBL/GenBank/DDBJ whole genome shotgun (WGS) entry which is preliminary data.</text>
</comment>
<proteinExistence type="predicted"/>
<protein>
    <submittedName>
        <fullName evidence="1">Uncharacterized protein</fullName>
    </submittedName>
</protein>
<evidence type="ECO:0000313" key="2">
    <source>
        <dbReference type="Proteomes" id="UP001139369"/>
    </source>
</evidence>
<name>A0A9X1VL08_9FLAO</name>
<dbReference type="Proteomes" id="UP001139369">
    <property type="component" value="Unassembled WGS sequence"/>
</dbReference>
<organism evidence="1 2">
    <name type="scientific">Polaribacter marinus</name>
    <dbReference type="NCBI Taxonomy" id="2916838"/>
    <lineage>
        <taxon>Bacteria</taxon>
        <taxon>Pseudomonadati</taxon>
        <taxon>Bacteroidota</taxon>
        <taxon>Flavobacteriia</taxon>
        <taxon>Flavobacteriales</taxon>
        <taxon>Flavobacteriaceae</taxon>
    </lineage>
</organism>
<reference evidence="1" key="1">
    <citation type="submission" date="2022-02" db="EMBL/GenBank/DDBJ databases">
        <title>Polaribacter sp. MSW13, isolated from seawater.</title>
        <authorList>
            <person name="Kristyanto S."/>
            <person name="Jung J."/>
            <person name="Jeon C.O."/>
        </authorList>
    </citation>
    <scope>NUCLEOTIDE SEQUENCE</scope>
    <source>
        <strain evidence="1">MSW13</strain>
    </source>
</reference>
<keyword evidence="2" id="KW-1185">Reference proteome</keyword>
<gene>
    <name evidence="1" type="ORF">MC378_02255</name>
</gene>
<dbReference type="AlphaFoldDB" id="A0A9X1VL08"/>
<dbReference type="RefSeq" id="WP_242177090.1">
    <property type="nucleotide sequence ID" value="NZ_JAKQYM010000001.1"/>
</dbReference>
<evidence type="ECO:0000313" key="1">
    <source>
        <dbReference type="EMBL" id="MCI2227973.1"/>
    </source>
</evidence>
<dbReference type="EMBL" id="JAKQYM010000001">
    <property type="protein sequence ID" value="MCI2227973.1"/>
    <property type="molecule type" value="Genomic_DNA"/>
</dbReference>